<evidence type="ECO:0008006" key="3">
    <source>
        <dbReference type="Google" id="ProtNLM"/>
    </source>
</evidence>
<evidence type="ECO:0000313" key="1">
    <source>
        <dbReference type="EMBL" id="QCQ22116.1"/>
    </source>
</evidence>
<sequence length="264" mass="29799">MGLPRHRRHNQIGLDRLVRLKWLERTAYLFLAGNDAPAVKAALQEDLEGAFRSKNTKIRGSMDKTITILMKIWVRPPRDLHPLQREGLKLLSRLPREDHIAIHWSMAMAVYPFWGAVAAHVGRLLRLQGTAAASQVQRRVREQYGEKDTISRRVRYVLRSFVDWEVLKETSEKGIYTAGLSLTIDQVELIAWLAEAFLHAHPNGSVDLRTVLDSTSLFPFHLSKISAAHLVALSGRLDVLRHGLDQDLIMLRTENLPAAKGGGS</sequence>
<proteinExistence type="predicted"/>
<dbReference type="EMBL" id="CP040098">
    <property type="protein sequence ID" value="QCQ22116.1"/>
    <property type="molecule type" value="Genomic_DNA"/>
</dbReference>
<dbReference type="OrthoDB" id="8454348at2"/>
<dbReference type="KEGG" id="dax:FDQ92_08020"/>
<keyword evidence="2" id="KW-1185">Reference proteome</keyword>
<protein>
    <recommendedName>
        <fullName evidence="3">DUF1819 family protein</fullName>
    </recommendedName>
</protein>
<accession>A0A4P8L2H7</accession>
<reference evidence="1 2" key="1">
    <citation type="submission" date="2019-05" db="EMBL/GenBank/DDBJ databases">
        <title>The Complete Genome Sequence of the n-alkane-degrading Desulfoglaeba alkanexedens ALDC reveals multiple alkylsuccinate synthase gene clusters.</title>
        <authorList>
            <person name="Callaghan A.V."/>
            <person name="Davidova I.A."/>
            <person name="Duncan K.E."/>
            <person name="Morris B."/>
            <person name="McInerney M.J."/>
        </authorList>
    </citation>
    <scope>NUCLEOTIDE SEQUENCE [LARGE SCALE GENOMIC DNA]</scope>
    <source>
        <strain evidence="1 2">ALDC</strain>
    </source>
</reference>
<name>A0A4P8L2H7_9BACT</name>
<dbReference type="AlphaFoldDB" id="A0A4P8L2H7"/>
<reference evidence="1 2" key="2">
    <citation type="submission" date="2019-05" db="EMBL/GenBank/DDBJ databases">
        <authorList>
            <person name="Suflita J.M."/>
            <person name="Marks C.R."/>
        </authorList>
    </citation>
    <scope>NUCLEOTIDE SEQUENCE [LARGE SCALE GENOMIC DNA]</scope>
    <source>
        <strain evidence="1 2">ALDC</strain>
    </source>
</reference>
<evidence type="ECO:0000313" key="2">
    <source>
        <dbReference type="Proteomes" id="UP000298602"/>
    </source>
</evidence>
<dbReference type="Proteomes" id="UP000298602">
    <property type="component" value="Chromosome"/>
</dbReference>
<organism evidence="1 2">
    <name type="scientific">Desulfoglaeba alkanexedens ALDC</name>
    <dbReference type="NCBI Taxonomy" id="980445"/>
    <lineage>
        <taxon>Bacteria</taxon>
        <taxon>Pseudomonadati</taxon>
        <taxon>Thermodesulfobacteriota</taxon>
        <taxon>Syntrophobacteria</taxon>
        <taxon>Syntrophobacterales</taxon>
        <taxon>Syntrophobacteraceae</taxon>
        <taxon>Desulfoglaeba</taxon>
    </lineage>
</organism>
<gene>
    <name evidence="1" type="ORF">FDQ92_08020</name>
</gene>